<feature type="transmembrane region" description="Helical" evidence="1">
    <location>
        <begin position="355"/>
        <end position="375"/>
    </location>
</feature>
<feature type="transmembrane region" description="Helical" evidence="1">
    <location>
        <begin position="469"/>
        <end position="491"/>
    </location>
</feature>
<keyword evidence="1" id="KW-1133">Transmembrane helix</keyword>
<keyword evidence="1" id="KW-0812">Transmembrane</keyword>
<feature type="transmembrane region" description="Helical" evidence="1">
    <location>
        <begin position="208"/>
        <end position="240"/>
    </location>
</feature>
<dbReference type="Pfam" id="PF15711">
    <property type="entry name" value="ILEI"/>
    <property type="match status" value="1"/>
</dbReference>
<dbReference type="AlphaFoldDB" id="A0A7C1FRS4"/>
<proteinExistence type="predicted"/>
<reference evidence="3" key="1">
    <citation type="journal article" date="2020" name="mSystems">
        <title>Genome- and Community-Level Interaction Insights into Carbon Utilization and Element Cycling Functions of Hydrothermarchaeota in Hydrothermal Sediment.</title>
        <authorList>
            <person name="Zhou Z."/>
            <person name="Liu Y."/>
            <person name="Xu W."/>
            <person name="Pan J."/>
            <person name="Luo Z.H."/>
            <person name="Li M."/>
        </authorList>
    </citation>
    <scope>NUCLEOTIDE SEQUENCE [LARGE SCALE GENOMIC DNA]</scope>
    <source>
        <strain evidence="3">SpSt-289</strain>
    </source>
</reference>
<feature type="domain" description="ILEI/PANDER" evidence="2">
    <location>
        <begin position="828"/>
        <end position="918"/>
    </location>
</feature>
<evidence type="ECO:0000259" key="2">
    <source>
        <dbReference type="Pfam" id="PF15711"/>
    </source>
</evidence>
<gene>
    <name evidence="3" type="ORF">ENQ20_18530</name>
</gene>
<feature type="transmembrane region" description="Helical" evidence="1">
    <location>
        <begin position="143"/>
        <end position="165"/>
    </location>
</feature>
<feature type="transmembrane region" description="Helical" evidence="1">
    <location>
        <begin position="274"/>
        <end position="296"/>
    </location>
</feature>
<feature type="transmembrane region" description="Helical" evidence="1">
    <location>
        <begin position="316"/>
        <end position="334"/>
    </location>
</feature>
<dbReference type="InterPro" id="IPR039477">
    <property type="entry name" value="ILEI/PANDER_dom"/>
</dbReference>
<evidence type="ECO:0000256" key="1">
    <source>
        <dbReference type="SAM" id="Phobius"/>
    </source>
</evidence>
<name>A0A7C1FRS4_9CHLR</name>
<keyword evidence="1" id="KW-0472">Membrane</keyword>
<dbReference type="PROSITE" id="PS52031">
    <property type="entry name" value="GG_LECTIN"/>
    <property type="match status" value="1"/>
</dbReference>
<feature type="transmembrane region" description="Helical" evidence="1">
    <location>
        <begin position="110"/>
        <end position="131"/>
    </location>
</feature>
<evidence type="ECO:0000313" key="3">
    <source>
        <dbReference type="EMBL" id="HDX33458.1"/>
    </source>
</evidence>
<feature type="transmembrane region" description="Helical" evidence="1">
    <location>
        <begin position="410"/>
        <end position="427"/>
    </location>
</feature>
<accession>A0A7C1FRS4</accession>
<feature type="transmembrane region" description="Helical" evidence="1">
    <location>
        <begin position="381"/>
        <end position="398"/>
    </location>
</feature>
<comment type="caution">
    <text evidence="3">The sequence shown here is derived from an EMBL/GenBank/DDBJ whole genome shotgun (WGS) entry which is preliminary data.</text>
</comment>
<protein>
    <recommendedName>
        <fullName evidence="2">ILEI/PANDER domain-containing protein</fullName>
    </recommendedName>
</protein>
<dbReference type="PANTHER" id="PTHR15535:SF17">
    <property type="entry name" value="TRANSMEMBRANE PROTEIN"/>
    <property type="match status" value="1"/>
</dbReference>
<sequence>MNRFSPAVRRHLFALAAYTVLSIFLSWPLLPHILTHVPGVPQWAFDEATFVWNIWYFKHALLEKLQSPLHSELIWFPLGIDLVLYTYNFYHVLAALPVALAVNLPFSSNVALLSSTILSGYGTWLLVVYLLTKRERENGSRPFARNLSSPVFLAALGAGAVYAFASNRSVYAALGHYDMTTTQWIPFYALALLCIFDPHLSSKRRRTWAILGGLFFALTGLAEMISALFLAMFTLIVLLVRLGEWRRSSNPNTAGSQTTQRLTFSPPHALISHLLLLGLVAFLIWSPALIPILQTFFSADYDLEGWGDALMLSADLLGWFTATVFHPFFGGDVVREMRLVQQRAINPELTGFRDINTVFLGWVTLALALLGTFTYWRKVKIWGWTALVFGVLTLGPLLQINGRYRFDLDGLETTVPLPFIVLHFIPIVKANRAPNRNSVLLMLGIAVLVGYGLYWLLDQVHRRRLTMNVSWLRPTVATALTAAILFEHLALPLPLTDARIPAVYETIAAEPGEFSILQLPLGWRNSFGVFGPENTLLQYYQTAHGKPMLGGNISRAPAFKMQYFERIPYFKVLTEVQFGRPVPPEVLEAAIRQAEDLMYLYDTRYVLLFPPIPDRPPYSDTWQDAWDFVKSTLPLEAQPFWAEDGIEAYRVIQPTGGDQFYLNLGEPGTFAYRGEGWDEAEVDAPYGASAIWATGHSSRLFIPLRRVDANAVYRIQVTAHPFAYPGSPPQQVGLTVNGHRLDVQPLPDGWHTLAWTMPGALLKSGLNRLNLSWDHAAIPREVVPGERMIGATGVELPIDADLKAFAEGGFIALFDEEGRQIDGSAGRRGVNITVLDRRSGRVLDKVGFDTTASEAESERLIAFVEQIPSGAVVLVVTYGEATNHLSEEALAALESIGASLALDMVRGQHFSVVGVKGAAPGSAAQVIDANEAFLRVSLNRDRRPLAAAVDSVQISR</sequence>
<dbReference type="PANTHER" id="PTHR15535">
    <property type="entry name" value="TRANSMEMBRANE PROTEIN 2-RELATED"/>
    <property type="match status" value="1"/>
</dbReference>
<dbReference type="EMBL" id="DSMG01000193">
    <property type="protein sequence ID" value="HDX33458.1"/>
    <property type="molecule type" value="Genomic_DNA"/>
</dbReference>
<feature type="transmembrane region" description="Helical" evidence="1">
    <location>
        <begin position="12"/>
        <end position="30"/>
    </location>
</feature>
<organism evidence="3">
    <name type="scientific">Caldilinea aerophila</name>
    <dbReference type="NCBI Taxonomy" id="133453"/>
    <lineage>
        <taxon>Bacteria</taxon>
        <taxon>Bacillati</taxon>
        <taxon>Chloroflexota</taxon>
        <taxon>Caldilineae</taxon>
        <taxon>Caldilineales</taxon>
        <taxon>Caldilineaceae</taxon>
        <taxon>Caldilinea</taxon>
    </lineage>
</organism>
<dbReference type="InterPro" id="IPR052252">
    <property type="entry name" value="CEMIP/CEMIP2"/>
</dbReference>
<feature type="transmembrane region" description="Helical" evidence="1">
    <location>
        <begin position="439"/>
        <end position="457"/>
    </location>
</feature>